<feature type="domain" description="GGDEF" evidence="6">
    <location>
        <begin position="326"/>
        <end position="459"/>
    </location>
</feature>
<feature type="domain" description="PAS" evidence="4">
    <location>
        <begin position="142"/>
        <end position="214"/>
    </location>
</feature>
<evidence type="ECO:0000256" key="1">
    <source>
        <dbReference type="ARBA" id="ARBA00012528"/>
    </source>
</evidence>
<dbReference type="InterPro" id="IPR000160">
    <property type="entry name" value="GGDEF_dom"/>
</dbReference>
<dbReference type="Gene3D" id="3.30.70.270">
    <property type="match status" value="1"/>
</dbReference>
<dbReference type="InterPro" id="IPR029787">
    <property type="entry name" value="Nucleotide_cyclase"/>
</dbReference>
<dbReference type="EMBL" id="JBHSHJ010000005">
    <property type="protein sequence ID" value="MFC4788935.1"/>
    <property type="molecule type" value="Genomic_DNA"/>
</dbReference>
<evidence type="ECO:0000259" key="4">
    <source>
        <dbReference type="PROSITE" id="PS50112"/>
    </source>
</evidence>
<protein>
    <recommendedName>
        <fullName evidence="1">diguanylate cyclase</fullName>
        <ecNumber evidence="1">2.7.7.65</ecNumber>
    </recommendedName>
</protein>
<proteinExistence type="predicted"/>
<dbReference type="NCBIfam" id="TIGR00229">
    <property type="entry name" value="sensory_box"/>
    <property type="match status" value="1"/>
</dbReference>
<dbReference type="Pfam" id="PF00990">
    <property type="entry name" value="GGDEF"/>
    <property type="match status" value="1"/>
</dbReference>
<dbReference type="InterPro" id="IPR050469">
    <property type="entry name" value="Diguanylate_Cyclase"/>
</dbReference>
<dbReference type="PROSITE" id="PS50112">
    <property type="entry name" value="PAS"/>
    <property type="match status" value="1"/>
</dbReference>
<dbReference type="CDD" id="cd12915">
    <property type="entry name" value="PDC2_DGC_like"/>
    <property type="match status" value="1"/>
</dbReference>
<dbReference type="GO" id="GO:0052621">
    <property type="term" value="F:diguanylate cyclase activity"/>
    <property type="evidence" value="ECO:0007669"/>
    <property type="project" value="UniProtKB-EC"/>
</dbReference>
<evidence type="ECO:0000256" key="2">
    <source>
        <dbReference type="ARBA" id="ARBA00034247"/>
    </source>
</evidence>
<dbReference type="InterPro" id="IPR000014">
    <property type="entry name" value="PAS"/>
</dbReference>
<dbReference type="InterPro" id="IPR001610">
    <property type="entry name" value="PAC"/>
</dbReference>
<dbReference type="PROSITE" id="PS50887">
    <property type="entry name" value="GGDEF"/>
    <property type="match status" value="1"/>
</dbReference>
<keyword evidence="3" id="KW-0175">Coiled coil</keyword>
<dbReference type="Proteomes" id="UP001596001">
    <property type="component" value="Unassembled WGS sequence"/>
</dbReference>
<evidence type="ECO:0000259" key="5">
    <source>
        <dbReference type="PROSITE" id="PS50113"/>
    </source>
</evidence>
<accession>A0ABV9QCJ0</accession>
<dbReference type="InterPro" id="IPR043128">
    <property type="entry name" value="Rev_trsase/Diguanyl_cyclase"/>
</dbReference>
<reference evidence="8" key="1">
    <citation type="journal article" date="2019" name="Int. J. Syst. Evol. Microbiol.">
        <title>The Global Catalogue of Microorganisms (GCM) 10K type strain sequencing project: providing services to taxonomists for standard genome sequencing and annotation.</title>
        <authorList>
            <consortium name="The Broad Institute Genomics Platform"/>
            <consortium name="The Broad Institute Genome Sequencing Center for Infectious Disease"/>
            <person name="Wu L."/>
            <person name="Ma J."/>
        </authorList>
    </citation>
    <scope>NUCLEOTIDE SEQUENCE [LARGE SCALE GENOMIC DNA]</scope>
    <source>
        <strain evidence="8">CCUG 49452</strain>
    </source>
</reference>
<dbReference type="InterPro" id="IPR035965">
    <property type="entry name" value="PAS-like_dom_sf"/>
</dbReference>
<dbReference type="RefSeq" id="WP_382431841.1">
    <property type="nucleotide sequence ID" value="NZ_JBHSHJ010000005.1"/>
</dbReference>
<dbReference type="NCBIfam" id="TIGR00254">
    <property type="entry name" value="GGDEF"/>
    <property type="match status" value="1"/>
</dbReference>
<feature type="domain" description="PAC" evidence="5">
    <location>
        <begin position="221"/>
        <end position="273"/>
    </location>
</feature>
<dbReference type="PANTHER" id="PTHR45138:SF9">
    <property type="entry name" value="DIGUANYLATE CYCLASE DGCM-RELATED"/>
    <property type="match status" value="1"/>
</dbReference>
<gene>
    <name evidence="7" type="ORF">ACFO6X_08075</name>
</gene>
<dbReference type="SMART" id="SM00086">
    <property type="entry name" value="PAC"/>
    <property type="match status" value="1"/>
</dbReference>
<comment type="catalytic activity">
    <reaction evidence="2">
        <text>2 GTP = 3',3'-c-di-GMP + 2 diphosphate</text>
        <dbReference type="Rhea" id="RHEA:24898"/>
        <dbReference type="ChEBI" id="CHEBI:33019"/>
        <dbReference type="ChEBI" id="CHEBI:37565"/>
        <dbReference type="ChEBI" id="CHEBI:58805"/>
        <dbReference type="EC" id="2.7.7.65"/>
    </reaction>
</comment>
<keyword evidence="8" id="KW-1185">Reference proteome</keyword>
<evidence type="ECO:0000313" key="8">
    <source>
        <dbReference type="Proteomes" id="UP001596001"/>
    </source>
</evidence>
<keyword evidence="7" id="KW-0808">Transferase</keyword>
<dbReference type="SMART" id="SM00267">
    <property type="entry name" value="GGDEF"/>
    <property type="match status" value="1"/>
</dbReference>
<dbReference type="Pfam" id="PF13426">
    <property type="entry name" value="PAS_9"/>
    <property type="match status" value="1"/>
</dbReference>
<evidence type="ECO:0000259" key="6">
    <source>
        <dbReference type="PROSITE" id="PS50887"/>
    </source>
</evidence>
<evidence type="ECO:0000256" key="3">
    <source>
        <dbReference type="SAM" id="Coils"/>
    </source>
</evidence>
<dbReference type="EC" id="2.7.7.65" evidence="1"/>
<dbReference type="CDD" id="cd01949">
    <property type="entry name" value="GGDEF"/>
    <property type="match status" value="1"/>
</dbReference>
<dbReference type="SUPFAM" id="SSF55073">
    <property type="entry name" value="Nucleotide cyclase"/>
    <property type="match status" value="1"/>
</dbReference>
<name>A0ABV9QCJ0_9BURK</name>
<dbReference type="PANTHER" id="PTHR45138">
    <property type="entry name" value="REGULATORY COMPONENTS OF SENSORY TRANSDUCTION SYSTEM"/>
    <property type="match status" value="1"/>
</dbReference>
<sequence>MGVIELQIAQNWLNSLSLSPGDSVALLDESRTILARHPQIPKVSDNHIANFQIPAVLHAPTAEASNVAQSDIDGHERLLGFSKTGNFPLIVAYGIDQSRMLEQWQWRTIELTVGYFFLLLLAGISARHQWTILRQKEELHSSEEHFRMLAENMADIVWRTDALLNFTYINRADQQTRGFSREEVIGTAVQESLTPQGQAILDTKLKDRRAIKMAAPPCVAFQYELPMRHKNGGQVWIEVSSVPIYGSDGNIKGYQGIGRDISERKRHEAQLLQSQQQLENQLHQAAQEKTALQELATRDPLTGLYNRRYLDATFLRELARSRREEQPLAVVMLDLDHFKQVNDQYGHAAGDEVLKALAQLLRQGARESDLIARYGGEEFVAIMPNMSAQQAWERVQSWRTQLEAMPIVFANLHIRVTLSAGIAIFPDHGQSPSQLLTRADEMLYQSKLAGRNQITLAALEPHGPLVDGSANPA</sequence>
<evidence type="ECO:0000313" key="7">
    <source>
        <dbReference type="EMBL" id="MFC4788935.1"/>
    </source>
</evidence>
<comment type="caution">
    <text evidence="7">The sequence shown here is derived from an EMBL/GenBank/DDBJ whole genome shotgun (WGS) entry which is preliminary data.</text>
</comment>
<dbReference type="InterPro" id="IPR000700">
    <property type="entry name" value="PAS-assoc_C"/>
</dbReference>
<dbReference type="SMART" id="SM00091">
    <property type="entry name" value="PAS"/>
    <property type="match status" value="1"/>
</dbReference>
<dbReference type="CDD" id="cd00130">
    <property type="entry name" value="PAS"/>
    <property type="match status" value="1"/>
</dbReference>
<dbReference type="SUPFAM" id="SSF55785">
    <property type="entry name" value="PYP-like sensor domain (PAS domain)"/>
    <property type="match status" value="1"/>
</dbReference>
<feature type="coiled-coil region" evidence="3">
    <location>
        <begin position="264"/>
        <end position="295"/>
    </location>
</feature>
<dbReference type="Gene3D" id="3.30.450.20">
    <property type="entry name" value="PAS domain"/>
    <property type="match status" value="2"/>
</dbReference>
<dbReference type="PROSITE" id="PS50113">
    <property type="entry name" value="PAC"/>
    <property type="match status" value="1"/>
</dbReference>
<organism evidence="7 8">
    <name type="scientific">Giesbergeria sinuosa</name>
    <dbReference type="NCBI Taxonomy" id="80883"/>
    <lineage>
        <taxon>Bacteria</taxon>
        <taxon>Pseudomonadati</taxon>
        <taxon>Pseudomonadota</taxon>
        <taxon>Betaproteobacteria</taxon>
        <taxon>Burkholderiales</taxon>
        <taxon>Comamonadaceae</taxon>
        <taxon>Giesbergeria</taxon>
    </lineage>
</organism>
<keyword evidence="7" id="KW-0548">Nucleotidyltransferase</keyword>